<dbReference type="InterPro" id="IPR016177">
    <property type="entry name" value="DNA-bd_dom_sf"/>
</dbReference>
<dbReference type="GO" id="GO:0009873">
    <property type="term" value="P:ethylene-activated signaling pathway"/>
    <property type="evidence" value="ECO:0007669"/>
    <property type="project" value="UniProtKB-KW"/>
</dbReference>
<dbReference type="PANTHER" id="PTHR31677:SF49">
    <property type="entry name" value="ETHYLENE-RESPONSIVE TRANSCRIPTION FACTOR ERF086"/>
    <property type="match status" value="1"/>
</dbReference>
<evidence type="ECO:0000256" key="3">
    <source>
        <dbReference type="ARBA" id="ARBA00023015"/>
    </source>
</evidence>
<evidence type="ECO:0000256" key="6">
    <source>
        <dbReference type="ARBA" id="ARBA00023242"/>
    </source>
</evidence>
<dbReference type="GO" id="GO:0003677">
    <property type="term" value="F:DNA binding"/>
    <property type="evidence" value="ECO:0007669"/>
    <property type="project" value="UniProtKB-KW"/>
</dbReference>
<dbReference type="GO" id="GO:0003700">
    <property type="term" value="F:DNA-binding transcription factor activity"/>
    <property type="evidence" value="ECO:0007669"/>
    <property type="project" value="InterPro"/>
</dbReference>
<dbReference type="Proteomes" id="UP000187406">
    <property type="component" value="Unassembled WGS sequence"/>
</dbReference>
<dbReference type="PRINTS" id="PR00367">
    <property type="entry name" value="ETHRSPELEMNT"/>
</dbReference>
<dbReference type="GO" id="GO:0005634">
    <property type="term" value="C:nucleus"/>
    <property type="evidence" value="ECO:0007669"/>
    <property type="project" value="UniProtKB-SubCell"/>
</dbReference>
<keyword evidence="6" id="KW-0539">Nucleus</keyword>
<dbReference type="CDD" id="cd00018">
    <property type="entry name" value="AP2"/>
    <property type="match status" value="1"/>
</dbReference>
<protein>
    <submittedName>
        <fullName evidence="8">AP2 domain-containing protein</fullName>
    </submittedName>
</protein>
<sequence>MSTSKTLDKPFKGSQAHTNFMLIQCNTSPSQYSERRGRRKQAEPGRFLGVRRRPWGRYAAEIRDPTTKERHWLGTFDTAQEAALAYDRAALSMKGTQARTNFVYTDNTTFNSILPPIDVQALGPAASQLLVTTTQAKQPTNQINRLSPPDQPDICQSQPLIQPSNDTCGDTPYGPDDSSFFFSTDDSNSGYLSCIVPDDCLKHSSNPTSTNPKNGNFSAANDHNLSYMNTSFIETISHCNNNAFPIDVSNGPTMSTYNNSVDFSCIDHEMNHGVWSGDQQPWPWGVNSNELSAMISNPLMVEDGCMGALYPIIMDNPSYGLLMPQATSSSVTCSPSIPPLGDVFDNGYSLF</sequence>
<dbReference type="SMART" id="SM00380">
    <property type="entry name" value="AP2"/>
    <property type="match status" value="1"/>
</dbReference>
<dbReference type="AlphaFoldDB" id="A0A1Q3BYP8"/>
<dbReference type="InterPro" id="IPR001471">
    <property type="entry name" value="AP2/ERF_dom"/>
</dbReference>
<dbReference type="FunFam" id="3.30.730.10:FF:000001">
    <property type="entry name" value="Ethylene-responsive transcription factor 2"/>
    <property type="match status" value="1"/>
</dbReference>
<dbReference type="STRING" id="3775.A0A1Q3BYP8"/>
<dbReference type="Pfam" id="PF00847">
    <property type="entry name" value="AP2"/>
    <property type="match status" value="1"/>
</dbReference>
<evidence type="ECO:0000313" key="9">
    <source>
        <dbReference type="Proteomes" id="UP000187406"/>
    </source>
</evidence>
<keyword evidence="5" id="KW-0804">Transcription</keyword>
<dbReference type="PROSITE" id="PS51032">
    <property type="entry name" value="AP2_ERF"/>
    <property type="match status" value="1"/>
</dbReference>
<keyword evidence="9" id="KW-1185">Reference proteome</keyword>
<accession>A0A1Q3BYP8</accession>
<dbReference type="OrthoDB" id="1937505at2759"/>
<feature type="domain" description="AP2/ERF" evidence="7">
    <location>
        <begin position="46"/>
        <end position="103"/>
    </location>
</feature>
<evidence type="ECO:0000256" key="4">
    <source>
        <dbReference type="ARBA" id="ARBA00023125"/>
    </source>
</evidence>
<dbReference type="InterPro" id="IPR036955">
    <property type="entry name" value="AP2/ERF_dom_sf"/>
</dbReference>
<keyword evidence="3" id="KW-0805">Transcription regulation</keyword>
<evidence type="ECO:0000313" key="8">
    <source>
        <dbReference type="EMBL" id="GAV73145.1"/>
    </source>
</evidence>
<reference evidence="9" key="1">
    <citation type="submission" date="2016-04" db="EMBL/GenBank/DDBJ databases">
        <title>Cephalotus genome sequencing.</title>
        <authorList>
            <person name="Fukushima K."/>
            <person name="Hasebe M."/>
            <person name="Fang X."/>
        </authorList>
    </citation>
    <scope>NUCLEOTIDE SEQUENCE [LARGE SCALE GENOMIC DNA]</scope>
    <source>
        <strain evidence="9">cv. St1</strain>
    </source>
</reference>
<comment type="subcellular location">
    <subcellularLocation>
        <location evidence="1">Nucleus</location>
    </subcellularLocation>
</comment>
<dbReference type="FunCoup" id="A0A1Q3BYP8">
    <property type="interactions" value="19"/>
</dbReference>
<comment type="caution">
    <text evidence="8">The sequence shown here is derived from an EMBL/GenBank/DDBJ whole genome shotgun (WGS) entry which is preliminary data.</text>
</comment>
<organism evidence="8 9">
    <name type="scientific">Cephalotus follicularis</name>
    <name type="common">Albany pitcher plant</name>
    <dbReference type="NCBI Taxonomy" id="3775"/>
    <lineage>
        <taxon>Eukaryota</taxon>
        <taxon>Viridiplantae</taxon>
        <taxon>Streptophyta</taxon>
        <taxon>Embryophyta</taxon>
        <taxon>Tracheophyta</taxon>
        <taxon>Spermatophyta</taxon>
        <taxon>Magnoliopsida</taxon>
        <taxon>eudicotyledons</taxon>
        <taxon>Gunneridae</taxon>
        <taxon>Pentapetalae</taxon>
        <taxon>rosids</taxon>
        <taxon>fabids</taxon>
        <taxon>Oxalidales</taxon>
        <taxon>Cephalotaceae</taxon>
        <taxon>Cephalotus</taxon>
    </lineage>
</organism>
<keyword evidence="2" id="KW-0936">Ethylene signaling pathway</keyword>
<name>A0A1Q3BYP8_CEPFO</name>
<dbReference type="EMBL" id="BDDD01001077">
    <property type="protein sequence ID" value="GAV73145.1"/>
    <property type="molecule type" value="Genomic_DNA"/>
</dbReference>
<gene>
    <name evidence="8" type="ORF">CFOL_v3_16632</name>
</gene>
<evidence type="ECO:0000256" key="1">
    <source>
        <dbReference type="ARBA" id="ARBA00004123"/>
    </source>
</evidence>
<proteinExistence type="predicted"/>
<evidence type="ECO:0000256" key="5">
    <source>
        <dbReference type="ARBA" id="ARBA00023163"/>
    </source>
</evidence>
<keyword evidence="4" id="KW-0238">DNA-binding</keyword>
<evidence type="ECO:0000256" key="2">
    <source>
        <dbReference type="ARBA" id="ARBA00022745"/>
    </source>
</evidence>
<dbReference type="Gene3D" id="3.30.730.10">
    <property type="entry name" value="AP2/ERF domain"/>
    <property type="match status" value="1"/>
</dbReference>
<evidence type="ECO:0000259" key="7">
    <source>
        <dbReference type="PROSITE" id="PS51032"/>
    </source>
</evidence>
<dbReference type="SUPFAM" id="SSF54171">
    <property type="entry name" value="DNA-binding domain"/>
    <property type="match status" value="1"/>
</dbReference>
<dbReference type="PANTHER" id="PTHR31677">
    <property type="entry name" value="AP2 DOMAIN CLASS TRANSCRIPTION FACTOR"/>
    <property type="match status" value="1"/>
</dbReference>
<dbReference type="InParanoid" id="A0A1Q3BYP8"/>